<evidence type="ECO:0000313" key="3">
    <source>
        <dbReference type="Proteomes" id="UP000676649"/>
    </source>
</evidence>
<dbReference type="PRINTS" id="PR00081">
    <property type="entry name" value="GDHRDH"/>
</dbReference>
<dbReference type="EMBL" id="CP073754">
    <property type="protein sequence ID" value="QWF69653.1"/>
    <property type="molecule type" value="Genomic_DNA"/>
</dbReference>
<dbReference type="InterPro" id="IPR002347">
    <property type="entry name" value="SDR_fam"/>
</dbReference>
<dbReference type="Gene3D" id="3.40.50.720">
    <property type="entry name" value="NAD(P)-binding Rossmann-like Domain"/>
    <property type="match status" value="1"/>
</dbReference>
<name>A0A975MKP8_9GAMM</name>
<dbReference type="InterPro" id="IPR052184">
    <property type="entry name" value="SDR_enzymes"/>
</dbReference>
<dbReference type="GO" id="GO:0016616">
    <property type="term" value="F:oxidoreductase activity, acting on the CH-OH group of donors, NAD or NADP as acceptor"/>
    <property type="evidence" value="ECO:0007669"/>
    <property type="project" value="TreeGrafter"/>
</dbReference>
<accession>A0A975MKP8</accession>
<dbReference type="AlphaFoldDB" id="A0A975MKP8"/>
<reference evidence="2" key="1">
    <citation type="submission" date="2021-04" db="EMBL/GenBank/DDBJ databases">
        <title>Draft genome sequence data of methanotrophic Methylovulum sp. strain S1L and Methylomonas sp. strain S2AM isolated from boreal lake water columns.</title>
        <authorList>
            <person name="Rissanen A.J."/>
            <person name="Mangayil R."/>
            <person name="Svenning M.M."/>
            <person name="Khanongnuch R."/>
        </authorList>
    </citation>
    <scope>NUCLEOTIDE SEQUENCE</scope>
    <source>
        <strain evidence="2">S2AM</strain>
    </source>
</reference>
<proteinExistence type="inferred from homology"/>
<dbReference type="SUPFAM" id="SSF51735">
    <property type="entry name" value="NAD(P)-binding Rossmann-fold domains"/>
    <property type="match status" value="1"/>
</dbReference>
<dbReference type="PRINTS" id="PR00080">
    <property type="entry name" value="SDRFAMILY"/>
</dbReference>
<protein>
    <submittedName>
        <fullName evidence="2">SDR family oxidoreductase</fullName>
    </submittedName>
</protein>
<dbReference type="RefSeq" id="WP_215579977.1">
    <property type="nucleotide sequence ID" value="NZ_CP073754.1"/>
</dbReference>
<keyword evidence="3" id="KW-1185">Reference proteome</keyword>
<dbReference type="Pfam" id="PF00106">
    <property type="entry name" value="adh_short"/>
    <property type="match status" value="1"/>
</dbReference>
<dbReference type="KEGG" id="mpad:KEF85_09710"/>
<dbReference type="PANTHER" id="PTHR45458:SF1">
    <property type="entry name" value="SHORT CHAIN DEHYDROGENASE"/>
    <property type="match status" value="1"/>
</dbReference>
<gene>
    <name evidence="2" type="ORF">KEF85_09710</name>
</gene>
<evidence type="ECO:0000313" key="2">
    <source>
        <dbReference type="EMBL" id="QWF69653.1"/>
    </source>
</evidence>
<sequence>MQKTVLITGANRGLGLEFSRQYAEAGWRVIATCRKPESAKALLALADEYSSVQIEALDVTDFAEIDGLSEQLADEVIDVLLNNAGVYGDTPEHGFGALDYQVWQTTLLINTIAPVKLAEAFLPHLERGANKLIASVSSLMGSVTDNTSGGSLVYRSSKAGLNAALKSLSIDLRSLGIGVLILHPGWVKTDMGGENALIDVEQSITGMRQVIKSFTLSQSGQFIKYDGTIMPW</sequence>
<comment type="similarity">
    <text evidence="1">Belongs to the short-chain dehydrogenases/reductases (SDR) family.</text>
</comment>
<dbReference type="CDD" id="cd05325">
    <property type="entry name" value="carb_red_sniffer_like_SDR_c"/>
    <property type="match status" value="1"/>
</dbReference>
<organism evidence="2 3">
    <name type="scientific">Methylomonas paludis</name>
    <dbReference type="NCBI Taxonomy" id="1173101"/>
    <lineage>
        <taxon>Bacteria</taxon>
        <taxon>Pseudomonadati</taxon>
        <taxon>Pseudomonadota</taxon>
        <taxon>Gammaproteobacteria</taxon>
        <taxon>Methylococcales</taxon>
        <taxon>Methylococcaceae</taxon>
        <taxon>Methylomonas</taxon>
    </lineage>
</organism>
<dbReference type="Proteomes" id="UP000676649">
    <property type="component" value="Chromosome"/>
</dbReference>
<dbReference type="InterPro" id="IPR036291">
    <property type="entry name" value="NAD(P)-bd_dom_sf"/>
</dbReference>
<dbReference type="PANTHER" id="PTHR45458">
    <property type="entry name" value="SHORT-CHAIN DEHYDROGENASE/REDUCTASE SDR"/>
    <property type="match status" value="1"/>
</dbReference>
<evidence type="ECO:0000256" key="1">
    <source>
        <dbReference type="RuleBase" id="RU000363"/>
    </source>
</evidence>